<dbReference type="Proteomes" id="UP000007148">
    <property type="component" value="Unassembled WGS sequence"/>
</dbReference>
<evidence type="ECO:0000256" key="1">
    <source>
        <dbReference type="SAM" id="MobiDB-lite"/>
    </source>
</evidence>
<reference evidence="2 3" key="1">
    <citation type="journal article" date="2011" name="PLoS Pathog.">
        <title>Endophytic Life Strategies Decoded by Genome and Transcriptome Analyses of the Mutualistic Root Symbiont Piriformospora indica.</title>
        <authorList>
            <person name="Zuccaro A."/>
            <person name="Lahrmann U."/>
            <person name="Guldener U."/>
            <person name="Langen G."/>
            <person name="Pfiffi S."/>
            <person name="Biedenkopf D."/>
            <person name="Wong P."/>
            <person name="Samans B."/>
            <person name="Grimm C."/>
            <person name="Basiewicz M."/>
            <person name="Murat C."/>
            <person name="Martin F."/>
            <person name="Kogel K.H."/>
        </authorList>
    </citation>
    <scope>NUCLEOTIDE SEQUENCE [LARGE SCALE GENOMIC DNA]</scope>
    <source>
        <strain evidence="2 3">DSM 11827</strain>
    </source>
</reference>
<name>G4TSB2_SERID</name>
<dbReference type="InParanoid" id="G4TSB2"/>
<protein>
    <submittedName>
        <fullName evidence="2">Uncharacterized protein</fullName>
    </submittedName>
</protein>
<evidence type="ECO:0000313" key="3">
    <source>
        <dbReference type="Proteomes" id="UP000007148"/>
    </source>
</evidence>
<keyword evidence="3" id="KW-1185">Reference proteome</keyword>
<sequence>MAVVTQRSYSRRSDASSTGRSFAGTNSSSARSVWSGSSVGLMVTTSQHASPTPSIHPLEVVPDRTAMFPAPQVGLHTRTSLGDPFGRPLSRPLTRWRVINGYPVLQSPSNGANRSTFADTIPGTSGGLYRFPWVPSAPKRYLNPVNTLPQSILQRIFDFYADSLRQDTSRSPFATPETLLQVCKCWKDAAECHESIWTKVYITLIDEHDVGRWIPRIKKCFARAQLLTDISIQDQRDLTSPRILNTGADLDLYRQLKTRGFLAHLKDIALLTTELHSIISRCRYKGFRLSMPPSFVEIVEQLDDDARLLASSLLNRIFHLDLRFLESLELENVAWITPTARKFNYQQLPPIFQGLSSPLKVLRLYNCFLPKIPNLDKPCELYLEHCFQWNPSHKQWESVGQISTLNDLDEVKVWMDLQKLTIGPLTARIAPFHVASLHTLEIIAWWGHESTTLSHILNIPLGNLHTLIISSPHIRFAHLTPHLLSPIQPEPTVDATAAFFSNAKKIKVIEAPKTVLISMLRFLYERSSPSSSTEKPQDLTLCEHRQGLRISLTGDETKRQLQDIALGYFDLSLPYWHSTYPTAHASRRRSIRGTSLDLGSILAALWRP</sequence>
<dbReference type="EMBL" id="CAFZ01000290">
    <property type="protein sequence ID" value="CCA74205.1"/>
    <property type="molecule type" value="Genomic_DNA"/>
</dbReference>
<dbReference type="HOGENOM" id="CLU_410550_0_0_1"/>
<proteinExistence type="predicted"/>
<gene>
    <name evidence="2" type="ORF">PIIN_08158</name>
</gene>
<dbReference type="AlphaFoldDB" id="G4TSB2"/>
<evidence type="ECO:0000313" key="2">
    <source>
        <dbReference type="EMBL" id="CCA74205.1"/>
    </source>
</evidence>
<accession>G4TSB2</accession>
<organism evidence="2 3">
    <name type="scientific">Serendipita indica (strain DSM 11827)</name>
    <name type="common">Root endophyte fungus</name>
    <name type="synonym">Piriformospora indica</name>
    <dbReference type="NCBI Taxonomy" id="1109443"/>
    <lineage>
        <taxon>Eukaryota</taxon>
        <taxon>Fungi</taxon>
        <taxon>Dikarya</taxon>
        <taxon>Basidiomycota</taxon>
        <taxon>Agaricomycotina</taxon>
        <taxon>Agaricomycetes</taxon>
        <taxon>Sebacinales</taxon>
        <taxon>Serendipitaceae</taxon>
        <taxon>Serendipita</taxon>
    </lineage>
</organism>
<comment type="caution">
    <text evidence="2">The sequence shown here is derived from an EMBL/GenBank/DDBJ whole genome shotgun (WGS) entry which is preliminary data.</text>
</comment>
<feature type="region of interest" description="Disordered" evidence="1">
    <location>
        <begin position="1"/>
        <end position="32"/>
    </location>
</feature>
<feature type="compositionally biased region" description="Polar residues" evidence="1">
    <location>
        <begin position="15"/>
        <end position="26"/>
    </location>
</feature>